<name>A0ABN8PZE7_9CNID</name>
<dbReference type="Proteomes" id="UP001159405">
    <property type="component" value="Unassembled WGS sequence"/>
</dbReference>
<evidence type="ECO:0000313" key="2">
    <source>
        <dbReference type="Proteomes" id="UP001159405"/>
    </source>
</evidence>
<protein>
    <submittedName>
        <fullName evidence="1">Uncharacterized protein</fullName>
    </submittedName>
</protein>
<organism evidence="1 2">
    <name type="scientific">Porites lobata</name>
    <dbReference type="NCBI Taxonomy" id="104759"/>
    <lineage>
        <taxon>Eukaryota</taxon>
        <taxon>Metazoa</taxon>
        <taxon>Cnidaria</taxon>
        <taxon>Anthozoa</taxon>
        <taxon>Hexacorallia</taxon>
        <taxon>Scleractinia</taxon>
        <taxon>Fungiina</taxon>
        <taxon>Poritidae</taxon>
        <taxon>Porites</taxon>
    </lineage>
</organism>
<comment type="caution">
    <text evidence="1">The sequence shown here is derived from an EMBL/GenBank/DDBJ whole genome shotgun (WGS) entry which is preliminary data.</text>
</comment>
<accession>A0ABN8PZE7</accession>
<keyword evidence="2" id="KW-1185">Reference proteome</keyword>
<sequence length="216" mass="24027">MAASFSPVKVGQVAGSQIQHTFPGDVFPQFTHHGKSDYHCELCGPFLRKPNFSSLSDVQQSVSCGITILRLWRKVVELQKFPLHSKPGAKKTLENRGNFVTRGCYLTAEILFAAATLHQLAMFVHFPNEARAWASPYNSGMKTTERIISELQGKTTELQSLDSQPTFGDMLDRSAKVQFNLNAKRRIAAAGIEVKSSSKRKQRAFAFKHSGRPTIT</sequence>
<proteinExistence type="predicted"/>
<evidence type="ECO:0000313" key="1">
    <source>
        <dbReference type="EMBL" id="CAH3153418.1"/>
    </source>
</evidence>
<gene>
    <name evidence="1" type="ORF">PLOB_00049578</name>
</gene>
<reference evidence="1 2" key="1">
    <citation type="submission" date="2022-05" db="EMBL/GenBank/DDBJ databases">
        <authorList>
            <consortium name="Genoscope - CEA"/>
            <person name="William W."/>
        </authorList>
    </citation>
    <scope>NUCLEOTIDE SEQUENCE [LARGE SCALE GENOMIC DNA]</scope>
</reference>
<dbReference type="EMBL" id="CALNXK010000096">
    <property type="protein sequence ID" value="CAH3153418.1"/>
    <property type="molecule type" value="Genomic_DNA"/>
</dbReference>